<dbReference type="EMBL" id="CM042891">
    <property type="protein sequence ID" value="KAI4302631.1"/>
    <property type="molecule type" value="Genomic_DNA"/>
</dbReference>
<protein>
    <submittedName>
        <fullName evidence="1">Uncharacterized protein</fullName>
    </submittedName>
</protein>
<evidence type="ECO:0000313" key="2">
    <source>
        <dbReference type="Proteomes" id="UP001057402"/>
    </source>
</evidence>
<organism evidence="1 2">
    <name type="scientific">Melastoma candidum</name>
    <dbReference type="NCBI Taxonomy" id="119954"/>
    <lineage>
        <taxon>Eukaryota</taxon>
        <taxon>Viridiplantae</taxon>
        <taxon>Streptophyta</taxon>
        <taxon>Embryophyta</taxon>
        <taxon>Tracheophyta</taxon>
        <taxon>Spermatophyta</taxon>
        <taxon>Magnoliopsida</taxon>
        <taxon>eudicotyledons</taxon>
        <taxon>Gunneridae</taxon>
        <taxon>Pentapetalae</taxon>
        <taxon>rosids</taxon>
        <taxon>malvids</taxon>
        <taxon>Myrtales</taxon>
        <taxon>Melastomataceae</taxon>
        <taxon>Melastomatoideae</taxon>
        <taxon>Melastomateae</taxon>
        <taxon>Melastoma</taxon>
    </lineage>
</organism>
<accession>A0ACB9L051</accession>
<sequence>MEEEKKKRKNNRKKKNKQQQGSKGAAEDDAPNGVTERDSVANGNHEGGGFDVERDKASDDCIDACSAAEDEKQSILQERGNLEKSIKQLQCEIDLISGEKASLESRIMKLESERESWLIKEASLEEKICRFSGEKALLSAEQGNLMETIEQLKGEKESWVSNENAAREVIRKMEADIRKFHLQVSELEELKNHSVQENIALKDHLSKLQTQIQQLEKNASIVRTMDLEAKGTLDQKIRQLSDEKTALVVKQEVLEKRIQQWEGECRYWISNVVEIEESKNNAIEENGRRKEHITALLERIKELEGSSSTAIASEEQTNHSLEHENLNSQIEAACALVEKLITENADLVEKVNDLYLELDRRTTATGLLIPPAPEYSIQVVENKRFQDEQPKSYEITPAKVETILQDREVLQDPPDSFKTGEIVQIPLDDTEAQIPETQETDPSSAVPLSDAPLVGAPFRLMSFMAWYVSGADLVDKAKA</sequence>
<dbReference type="Proteomes" id="UP001057402">
    <property type="component" value="Chromosome 12"/>
</dbReference>
<evidence type="ECO:0000313" key="1">
    <source>
        <dbReference type="EMBL" id="KAI4302631.1"/>
    </source>
</evidence>
<proteinExistence type="predicted"/>
<gene>
    <name evidence="1" type="ORF">MLD38_038353</name>
</gene>
<keyword evidence="2" id="KW-1185">Reference proteome</keyword>
<reference evidence="2" key="1">
    <citation type="journal article" date="2023" name="Front. Plant Sci.">
        <title>Chromosomal-level genome assembly of Melastoma candidum provides insights into trichome evolution.</title>
        <authorList>
            <person name="Zhong Y."/>
            <person name="Wu W."/>
            <person name="Sun C."/>
            <person name="Zou P."/>
            <person name="Liu Y."/>
            <person name="Dai S."/>
            <person name="Zhou R."/>
        </authorList>
    </citation>
    <scope>NUCLEOTIDE SEQUENCE [LARGE SCALE GENOMIC DNA]</scope>
</reference>
<name>A0ACB9L051_9MYRT</name>
<comment type="caution">
    <text evidence="1">The sequence shown here is derived from an EMBL/GenBank/DDBJ whole genome shotgun (WGS) entry which is preliminary data.</text>
</comment>